<dbReference type="OrthoDB" id="5396at2759"/>
<dbReference type="EMBL" id="JAPZBU010000004">
    <property type="protein sequence ID" value="KAJ5408833.1"/>
    <property type="molecule type" value="Genomic_DNA"/>
</dbReference>
<gene>
    <name evidence="2" type="ORF">N7509_002716</name>
</gene>
<evidence type="ECO:0000256" key="1">
    <source>
        <dbReference type="ARBA" id="ARBA00007865"/>
    </source>
</evidence>
<protein>
    <recommendedName>
        <fullName evidence="4">Cyclase</fullName>
    </recommendedName>
</protein>
<feature type="non-terminal residue" evidence="2">
    <location>
        <position position="317"/>
    </location>
</feature>
<comment type="caution">
    <text evidence="2">The sequence shown here is derived from an EMBL/GenBank/DDBJ whole genome shotgun (WGS) entry which is preliminary data.</text>
</comment>
<evidence type="ECO:0000313" key="3">
    <source>
        <dbReference type="Proteomes" id="UP001147747"/>
    </source>
</evidence>
<dbReference type="PANTHER" id="PTHR34861:SF11">
    <property type="entry name" value="CYCLASE"/>
    <property type="match status" value="1"/>
</dbReference>
<evidence type="ECO:0000313" key="2">
    <source>
        <dbReference type="EMBL" id="KAJ5408833.1"/>
    </source>
</evidence>
<dbReference type="AlphaFoldDB" id="A0A9W9W9S3"/>
<name>A0A9W9W9S3_9EURO</name>
<reference evidence="2" key="1">
    <citation type="submission" date="2022-12" db="EMBL/GenBank/DDBJ databases">
        <authorList>
            <person name="Petersen C."/>
        </authorList>
    </citation>
    <scope>NUCLEOTIDE SEQUENCE</scope>
    <source>
        <strain evidence="2">IBT 29677</strain>
    </source>
</reference>
<evidence type="ECO:0008006" key="4">
    <source>
        <dbReference type="Google" id="ProtNLM"/>
    </source>
</evidence>
<reference evidence="2" key="2">
    <citation type="journal article" date="2023" name="IMA Fungus">
        <title>Comparative genomic study of the Penicillium genus elucidates a diverse pangenome and 15 lateral gene transfer events.</title>
        <authorList>
            <person name="Petersen C."/>
            <person name="Sorensen T."/>
            <person name="Nielsen M.R."/>
            <person name="Sondergaard T.E."/>
            <person name="Sorensen J.L."/>
            <person name="Fitzpatrick D.A."/>
            <person name="Frisvad J.C."/>
            <person name="Nielsen K.L."/>
        </authorList>
    </citation>
    <scope>NUCLEOTIDE SEQUENCE</scope>
    <source>
        <strain evidence="2">IBT 29677</strain>
    </source>
</reference>
<accession>A0A9W9W9S3</accession>
<dbReference type="RefSeq" id="XP_056493148.1">
    <property type="nucleotide sequence ID" value="XM_056627353.1"/>
</dbReference>
<dbReference type="InterPro" id="IPR007325">
    <property type="entry name" value="KFase/CYL"/>
</dbReference>
<dbReference type="Pfam" id="PF04199">
    <property type="entry name" value="Cyclase"/>
    <property type="match status" value="1"/>
</dbReference>
<dbReference type="GO" id="GO:0019441">
    <property type="term" value="P:L-tryptophan catabolic process to kynurenine"/>
    <property type="evidence" value="ECO:0007669"/>
    <property type="project" value="InterPro"/>
</dbReference>
<dbReference type="Proteomes" id="UP001147747">
    <property type="component" value="Unassembled WGS sequence"/>
</dbReference>
<dbReference type="GeneID" id="81366333"/>
<dbReference type="SUPFAM" id="SSF102198">
    <property type="entry name" value="Putative cyclase"/>
    <property type="match status" value="1"/>
</dbReference>
<organism evidence="2 3">
    <name type="scientific">Penicillium cosmopolitanum</name>
    <dbReference type="NCBI Taxonomy" id="1131564"/>
    <lineage>
        <taxon>Eukaryota</taxon>
        <taxon>Fungi</taxon>
        <taxon>Dikarya</taxon>
        <taxon>Ascomycota</taxon>
        <taxon>Pezizomycotina</taxon>
        <taxon>Eurotiomycetes</taxon>
        <taxon>Eurotiomycetidae</taxon>
        <taxon>Eurotiales</taxon>
        <taxon>Aspergillaceae</taxon>
        <taxon>Penicillium</taxon>
    </lineage>
</organism>
<dbReference type="PANTHER" id="PTHR34861">
    <property type="match status" value="1"/>
</dbReference>
<sequence length="317" mass="35657">FSGIYPSPNFDELPLKQTDPKGSAWGLWGDTDERGTLNLITNDVVRAALAESVEGKVVNLKYFFALPLDVPLKPMNPRRKPCSHTLIAKGHANDDEVSNYSLALIILDFNTQSSSHWDGLRHFPYSETKQFYNGIVQGEISSSYKIGIQNMAEKPIVTRGVLLDWYAYAQRKGLTHRPFTNQAIPLNELLEVAKEQRVTFRQGDVLVIRTVWGGRDDRASCGVEATEAAIRWHWEQGFSAVASDTVAYEQWPSPKHWGVCMHEVFLSGWGMPIGECWDLEELSETCRMLRRWTFMLTSQPLNLPGGVASPPNATAIF</sequence>
<dbReference type="InterPro" id="IPR037175">
    <property type="entry name" value="KFase_sf"/>
</dbReference>
<keyword evidence="3" id="KW-1185">Reference proteome</keyword>
<dbReference type="Gene3D" id="3.50.30.50">
    <property type="entry name" value="Putative cyclase"/>
    <property type="match status" value="1"/>
</dbReference>
<dbReference type="GO" id="GO:0004061">
    <property type="term" value="F:arylformamidase activity"/>
    <property type="evidence" value="ECO:0007669"/>
    <property type="project" value="InterPro"/>
</dbReference>
<proteinExistence type="inferred from homology"/>
<comment type="similarity">
    <text evidence="1">Belongs to the Cyclase 1 superfamily.</text>
</comment>